<gene>
    <name evidence="1" type="ORF">WN944_018959</name>
</gene>
<comment type="caution">
    <text evidence="1">The sequence shown here is derived from an EMBL/GenBank/DDBJ whole genome shotgun (WGS) entry which is preliminary data.</text>
</comment>
<evidence type="ECO:0000313" key="2">
    <source>
        <dbReference type="Proteomes" id="UP001428341"/>
    </source>
</evidence>
<dbReference type="Proteomes" id="UP001428341">
    <property type="component" value="Unassembled WGS sequence"/>
</dbReference>
<dbReference type="EMBL" id="JBCGBO010000007">
    <property type="protein sequence ID" value="KAK9187561.1"/>
    <property type="molecule type" value="Genomic_DNA"/>
</dbReference>
<dbReference type="AlphaFoldDB" id="A0AAP0LVC2"/>
<organism evidence="1 2">
    <name type="scientific">Citrus x changshan-huyou</name>
    <dbReference type="NCBI Taxonomy" id="2935761"/>
    <lineage>
        <taxon>Eukaryota</taxon>
        <taxon>Viridiplantae</taxon>
        <taxon>Streptophyta</taxon>
        <taxon>Embryophyta</taxon>
        <taxon>Tracheophyta</taxon>
        <taxon>Spermatophyta</taxon>
        <taxon>Magnoliopsida</taxon>
        <taxon>eudicotyledons</taxon>
        <taxon>Gunneridae</taxon>
        <taxon>Pentapetalae</taxon>
        <taxon>rosids</taxon>
        <taxon>malvids</taxon>
        <taxon>Sapindales</taxon>
        <taxon>Rutaceae</taxon>
        <taxon>Aurantioideae</taxon>
        <taxon>Citrus</taxon>
    </lineage>
</organism>
<keyword evidence="2" id="KW-1185">Reference proteome</keyword>
<evidence type="ECO:0000313" key="1">
    <source>
        <dbReference type="EMBL" id="KAK9187561.1"/>
    </source>
</evidence>
<accession>A0AAP0LVC2</accession>
<protein>
    <submittedName>
        <fullName evidence="1">Uncharacterized protein</fullName>
    </submittedName>
</protein>
<name>A0AAP0LVC2_9ROSI</name>
<proteinExistence type="predicted"/>
<sequence>MRACMPTSIGQRSLLQKLIAMLTICRRHTTFDAAAHVTPVCPLSCKYQLWMLCFVLCKSLKRCALLSKSVCRLSFIIIQEVLS</sequence>
<reference evidence="1 2" key="1">
    <citation type="submission" date="2024-05" db="EMBL/GenBank/DDBJ databases">
        <title>Haplotype-resolved chromosome-level genome assembly of Huyou (Citrus changshanensis).</title>
        <authorList>
            <person name="Miao C."/>
            <person name="Chen W."/>
            <person name="Wu Y."/>
            <person name="Wang L."/>
            <person name="Zhao S."/>
            <person name="Grierson D."/>
            <person name="Xu C."/>
            <person name="Chen K."/>
        </authorList>
    </citation>
    <scope>NUCLEOTIDE SEQUENCE [LARGE SCALE GENOMIC DNA]</scope>
    <source>
        <strain evidence="1">01-14</strain>
        <tissue evidence="1">Leaf</tissue>
    </source>
</reference>